<dbReference type="InterPro" id="IPR036909">
    <property type="entry name" value="Cyt_c-like_dom_sf"/>
</dbReference>
<dbReference type="Proteomes" id="UP000316562">
    <property type="component" value="Unassembled WGS sequence"/>
</dbReference>
<evidence type="ECO:0000313" key="6">
    <source>
        <dbReference type="EMBL" id="RZD15734.1"/>
    </source>
</evidence>
<dbReference type="PROSITE" id="PS51007">
    <property type="entry name" value="CYTC"/>
    <property type="match status" value="1"/>
</dbReference>
<protein>
    <submittedName>
        <fullName evidence="6">Cytochrome c</fullName>
    </submittedName>
</protein>
<name>A0A519BEP1_ACIG2</name>
<dbReference type="Pfam" id="PF00034">
    <property type="entry name" value="Cytochrom_C"/>
    <property type="match status" value="1"/>
</dbReference>
<dbReference type="Gene3D" id="1.10.760.10">
    <property type="entry name" value="Cytochrome c-like domain"/>
    <property type="match status" value="1"/>
</dbReference>
<keyword evidence="2 4" id="KW-0479">Metal-binding</keyword>
<evidence type="ECO:0000256" key="1">
    <source>
        <dbReference type="ARBA" id="ARBA00022617"/>
    </source>
</evidence>
<evidence type="ECO:0000313" key="7">
    <source>
        <dbReference type="Proteomes" id="UP000316562"/>
    </source>
</evidence>
<evidence type="ECO:0000256" key="3">
    <source>
        <dbReference type="ARBA" id="ARBA00023004"/>
    </source>
</evidence>
<dbReference type="GO" id="GO:0009055">
    <property type="term" value="F:electron transfer activity"/>
    <property type="evidence" value="ECO:0007669"/>
    <property type="project" value="InterPro"/>
</dbReference>
<evidence type="ECO:0000256" key="4">
    <source>
        <dbReference type="PROSITE-ProRule" id="PRU00433"/>
    </source>
</evidence>
<dbReference type="GO" id="GO:0046872">
    <property type="term" value="F:metal ion binding"/>
    <property type="evidence" value="ECO:0007669"/>
    <property type="project" value="UniProtKB-KW"/>
</dbReference>
<dbReference type="PANTHER" id="PTHR33546">
    <property type="entry name" value="LARGE, MULTIFUNCTIONAL SECRETED PROTEIN-RELATED"/>
    <property type="match status" value="1"/>
</dbReference>
<evidence type="ECO:0000259" key="5">
    <source>
        <dbReference type="PROSITE" id="PS51007"/>
    </source>
</evidence>
<gene>
    <name evidence="6" type="ORF">EVJ46_09445</name>
</gene>
<dbReference type="InterPro" id="IPR009056">
    <property type="entry name" value="Cyt_c-like_dom"/>
</dbReference>
<comment type="caution">
    <text evidence="6">The sequence shown here is derived from an EMBL/GenBank/DDBJ whole genome shotgun (WGS) entry which is preliminary data.</text>
</comment>
<organism evidence="6 7">
    <name type="scientific">Acididesulfobacter guangdongensis</name>
    <dbReference type="NCBI Taxonomy" id="2597225"/>
    <lineage>
        <taxon>Bacteria</taxon>
        <taxon>Deltaproteobacteria</taxon>
        <taxon>Candidatus Acidulodesulfobacterales</taxon>
        <taxon>Candidatus Acididesulfobacter</taxon>
    </lineage>
</organism>
<feature type="domain" description="Cytochrome c" evidence="5">
    <location>
        <begin position="27"/>
        <end position="121"/>
    </location>
</feature>
<dbReference type="SUPFAM" id="SSF46626">
    <property type="entry name" value="Cytochrome c"/>
    <property type="match status" value="1"/>
</dbReference>
<dbReference type="AlphaFoldDB" id="A0A519BEP1"/>
<evidence type="ECO:0000256" key="2">
    <source>
        <dbReference type="ARBA" id="ARBA00022723"/>
    </source>
</evidence>
<keyword evidence="1 4" id="KW-0349">Heme</keyword>
<sequence length="121" mass="13031">MKNIRNGIILSVILSVFYLFFIAGSSAFALSGKAVFKSAGCISCHTINGAGGKIGPNLSKIGSKRNIAWLRSFIYNPSKYFAPGSSVSLNGKTYTVIMPPFSRTLSKAKLDVLTTYLESLK</sequence>
<proteinExistence type="predicted"/>
<accession>A0A519BEP1</accession>
<dbReference type="PANTHER" id="PTHR33546:SF1">
    <property type="entry name" value="LARGE, MULTIFUNCTIONAL SECRETED PROTEIN"/>
    <property type="match status" value="1"/>
</dbReference>
<dbReference type="EMBL" id="SGBC01000004">
    <property type="protein sequence ID" value="RZD15734.1"/>
    <property type="molecule type" value="Genomic_DNA"/>
</dbReference>
<keyword evidence="3 4" id="KW-0408">Iron</keyword>
<reference evidence="6 7" key="1">
    <citation type="journal article" date="2019" name="ISME J.">
        <title>Insights into ecological role of a new deltaproteobacterial order Candidatus Acidulodesulfobacterales by metagenomics and metatranscriptomics.</title>
        <authorList>
            <person name="Tan S."/>
            <person name="Liu J."/>
            <person name="Fang Y."/>
            <person name="Hedlund B.P."/>
            <person name="Lian Z.H."/>
            <person name="Huang L.Y."/>
            <person name="Li J.T."/>
            <person name="Huang L.N."/>
            <person name="Li W.J."/>
            <person name="Jiang H.C."/>
            <person name="Dong H.L."/>
            <person name="Shu W.S."/>
        </authorList>
    </citation>
    <scope>NUCLEOTIDE SEQUENCE [LARGE SCALE GENOMIC DNA]</scope>
    <source>
        <strain evidence="6">AP2</strain>
    </source>
</reference>
<dbReference type="GO" id="GO:0020037">
    <property type="term" value="F:heme binding"/>
    <property type="evidence" value="ECO:0007669"/>
    <property type="project" value="InterPro"/>
</dbReference>